<protein>
    <recommendedName>
        <fullName evidence="1">DUF7822 domain-containing protein</fullName>
    </recommendedName>
</protein>
<sequence length="180" mass="19121">MANSSYIYAATEAEGGDRILLGQHDGSVPLVFKILLSADAEKHTEADSDAAFLSGDFAGGVQRLEQFIDDLGPGSGAGLNRKEFRRSAETARMVLNSKRLRNCRYIVLDCSQVLDGSGVDSLLSEVRNINDTIDSDPILVGDRASSLSALLHNQSLVTPDDEAGVRRVSEIGLASIGAGK</sequence>
<gene>
    <name evidence="2" type="ORF">JDV76_06345</name>
</gene>
<accession>A0ABS0VYU7</accession>
<feature type="domain" description="DUF7822" evidence="1">
    <location>
        <begin position="12"/>
        <end position="117"/>
    </location>
</feature>
<name>A0ABS0VYU7_9CORY</name>
<dbReference type="EMBL" id="JAEIOT010000007">
    <property type="protein sequence ID" value="MBI9000588.1"/>
    <property type="molecule type" value="Genomic_DNA"/>
</dbReference>
<keyword evidence="3" id="KW-1185">Reference proteome</keyword>
<evidence type="ECO:0000313" key="3">
    <source>
        <dbReference type="Proteomes" id="UP000625574"/>
    </source>
</evidence>
<dbReference type="InterPro" id="IPR056724">
    <property type="entry name" value="DUF7822"/>
</dbReference>
<evidence type="ECO:0000259" key="1">
    <source>
        <dbReference type="Pfam" id="PF25135"/>
    </source>
</evidence>
<reference evidence="2 3" key="1">
    <citation type="submission" date="2020-12" db="EMBL/GenBank/DDBJ databases">
        <title>Genome public.</title>
        <authorList>
            <person name="Sun Q."/>
        </authorList>
    </citation>
    <scope>NUCLEOTIDE SEQUENCE [LARGE SCALE GENOMIC DNA]</scope>
    <source>
        <strain evidence="2 3">CCM 8864</strain>
    </source>
</reference>
<comment type="caution">
    <text evidence="2">The sequence shown here is derived from an EMBL/GenBank/DDBJ whole genome shotgun (WGS) entry which is preliminary data.</text>
</comment>
<organism evidence="2 3">
    <name type="scientific">Corynebacterium marambiense</name>
    <dbReference type="NCBI Taxonomy" id="2765364"/>
    <lineage>
        <taxon>Bacteria</taxon>
        <taxon>Bacillati</taxon>
        <taxon>Actinomycetota</taxon>
        <taxon>Actinomycetes</taxon>
        <taxon>Mycobacteriales</taxon>
        <taxon>Corynebacteriaceae</taxon>
        <taxon>Corynebacterium</taxon>
    </lineage>
</organism>
<dbReference type="Pfam" id="PF25135">
    <property type="entry name" value="DUF7822"/>
    <property type="match status" value="1"/>
</dbReference>
<dbReference type="RefSeq" id="WP_198736023.1">
    <property type="nucleotide sequence ID" value="NZ_JAEIOT010000007.1"/>
</dbReference>
<proteinExistence type="predicted"/>
<evidence type="ECO:0000313" key="2">
    <source>
        <dbReference type="EMBL" id="MBI9000588.1"/>
    </source>
</evidence>
<dbReference type="Proteomes" id="UP000625574">
    <property type="component" value="Unassembled WGS sequence"/>
</dbReference>